<dbReference type="PANTHER" id="PTHR43646">
    <property type="entry name" value="GLYCOSYLTRANSFERASE"/>
    <property type="match status" value="1"/>
</dbReference>
<proteinExistence type="predicted"/>
<evidence type="ECO:0000256" key="5">
    <source>
        <dbReference type="ARBA" id="ARBA00023136"/>
    </source>
</evidence>
<keyword evidence="2" id="KW-1003">Cell membrane</keyword>
<keyword evidence="4 7" id="KW-0808">Transferase</keyword>
<organism evidence="7 8">
    <name type="scientific">Aquiflexum balticum DSM 16537</name>
    <dbReference type="NCBI Taxonomy" id="758820"/>
    <lineage>
        <taxon>Bacteria</taxon>
        <taxon>Pseudomonadati</taxon>
        <taxon>Bacteroidota</taxon>
        <taxon>Cytophagia</taxon>
        <taxon>Cytophagales</taxon>
        <taxon>Cyclobacteriaceae</taxon>
        <taxon>Aquiflexum</taxon>
    </lineage>
</organism>
<dbReference type="RefSeq" id="WP_084121754.1">
    <property type="nucleotide sequence ID" value="NZ_LT838813.1"/>
</dbReference>
<dbReference type="Proteomes" id="UP000192333">
    <property type="component" value="Chromosome I"/>
</dbReference>
<keyword evidence="8" id="KW-1185">Reference proteome</keyword>
<feature type="domain" description="Glycosyltransferase 2-like" evidence="6">
    <location>
        <begin position="4"/>
        <end position="118"/>
    </location>
</feature>
<sequence>MKLSIIIPVLNESKNLQELLPFFLNHKMKNDFEVIVVDGGSSDDSVETAFKFGTRVVTSKVSSRACQMNLGARNTTGNILYFVHADVRLLNTFFEDIMEVVEKGVPSGCFAYSFDSDNSLLQVNSWFTQFNGILSGGGDQTLFVKRDVFETLGGFDENYCIMEDFEFVRRLKKTYTFHVIPKKITVSARKYENNSWMRVQLANLIVFAFFFLKIPPGKLKQWYYKLLLK</sequence>
<comment type="subcellular location">
    <subcellularLocation>
        <location evidence="1">Cell membrane</location>
    </subcellularLocation>
</comment>
<dbReference type="EMBL" id="LT838813">
    <property type="protein sequence ID" value="SMD44991.1"/>
    <property type="molecule type" value="Genomic_DNA"/>
</dbReference>
<reference evidence="8" key="1">
    <citation type="submission" date="2017-04" db="EMBL/GenBank/DDBJ databases">
        <authorList>
            <person name="Varghese N."/>
            <person name="Submissions S."/>
        </authorList>
    </citation>
    <scope>NUCLEOTIDE SEQUENCE [LARGE SCALE GENOMIC DNA]</scope>
    <source>
        <strain evidence="8">DSM 16537</strain>
    </source>
</reference>
<dbReference type="AlphaFoldDB" id="A0A1W2H7V5"/>
<evidence type="ECO:0000256" key="4">
    <source>
        <dbReference type="ARBA" id="ARBA00022679"/>
    </source>
</evidence>
<evidence type="ECO:0000313" key="8">
    <source>
        <dbReference type="Proteomes" id="UP000192333"/>
    </source>
</evidence>
<dbReference type="InterPro" id="IPR026461">
    <property type="entry name" value="Trfase_2_rSAM/seldom_assoc"/>
</dbReference>
<dbReference type="Gene3D" id="3.90.550.10">
    <property type="entry name" value="Spore Coat Polysaccharide Biosynthesis Protein SpsA, Chain A"/>
    <property type="match status" value="1"/>
</dbReference>
<dbReference type="GO" id="GO:0016757">
    <property type="term" value="F:glycosyltransferase activity"/>
    <property type="evidence" value="ECO:0007669"/>
    <property type="project" value="UniProtKB-KW"/>
</dbReference>
<protein>
    <submittedName>
        <fullName evidence="7">Transferase 2, rSAM/selenodomain-associated</fullName>
    </submittedName>
</protein>
<dbReference type="OrthoDB" id="9810303at2"/>
<dbReference type="PANTHER" id="PTHR43646:SF2">
    <property type="entry name" value="GLYCOSYLTRANSFERASE 2-LIKE DOMAIN-CONTAINING PROTEIN"/>
    <property type="match status" value="1"/>
</dbReference>
<dbReference type="NCBIfam" id="TIGR04283">
    <property type="entry name" value="glyco_like_mftF"/>
    <property type="match status" value="1"/>
</dbReference>
<evidence type="ECO:0000313" key="7">
    <source>
        <dbReference type="EMBL" id="SMD44991.1"/>
    </source>
</evidence>
<dbReference type="GO" id="GO:0005886">
    <property type="term" value="C:plasma membrane"/>
    <property type="evidence" value="ECO:0007669"/>
    <property type="project" value="UniProtKB-SubCell"/>
</dbReference>
<gene>
    <name evidence="7" type="ORF">SAMN00777080_3629</name>
</gene>
<keyword evidence="3" id="KW-0328">Glycosyltransferase</keyword>
<dbReference type="Pfam" id="PF00535">
    <property type="entry name" value="Glycos_transf_2"/>
    <property type="match status" value="1"/>
</dbReference>
<dbReference type="InterPro" id="IPR001173">
    <property type="entry name" value="Glyco_trans_2-like"/>
</dbReference>
<dbReference type="InterPro" id="IPR029044">
    <property type="entry name" value="Nucleotide-diphossugar_trans"/>
</dbReference>
<keyword evidence="5" id="KW-0472">Membrane</keyword>
<dbReference type="STRING" id="758820.SAMN00777080_3629"/>
<dbReference type="CDD" id="cd02522">
    <property type="entry name" value="GT_2_like_a"/>
    <property type="match status" value="1"/>
</dbReference>
<dbReference type="SUPFAM" id="SSF53448">
    <property type="entry name" value="Nucleotide-diphospho-sugar transferases"/>
    <property type="match status" value="1"/>
</dbReference>
<name>A0A1W2H7V5_9BACT</name>
<evidence type="ECO:0000256" key="2">
    <source>
        <dbReference type="ARBA" id="ARBA00022475"/>
    </source>
</evidence>
<accession>A0A1W2H7V5</accession>
<evidence type="ECO:0000256" key="1">
    <source>
        <dbReference type="ARBA" id="ARBA00004236"/>
    </source>
</evidence>
<evidence type="ECO:0000256" key="3">
    <source>
        <dbReference type="ARBA" id="ARBA00022676"/>
    </source>
</evidence>
<evidence type="ECO:0000259" key="6">
    <source>
        <dbReference type="Pfam" id="PF00535"/>
    </source>
</evidence>